<evidence type="ECO:0000256" key="2">
    <source>
        <dbReference type="SAM" id="MobiDB-lite"/>
    </source>
</evidence>
<dbReference type="PANTHER" id="PTHR43591">
    <property type="entry name" value="METHYLTRANSFERASE"/>
    <property type="match status" value="1"/>
</dbReference>
<reference evidence="3" key="2">
    <citation type="submission" date="2008-07" db="EMBL/GenBank/DDBJ databases">
        <authorList>
            <person name="Genoscope - CEA"/>
        </authorList>
    </citation>
    <scope>NUCLEOTIDE SEQUENCE</scope>
    <source>
        <strain evidence="3">S mat+</strain>
    </source>
</reference>
<dbReference type="VEuPathDB" id="FungiDB:PODANS_6_8560"/>
<dbReference type="PANTHER" id="PTHR43591:SF102">
    <property type="entry name" value="S-ADENOSYL-L-METHIONINE-DEPENDENT METHYLTRANSFERASE"/>
    <property type="match status" value="1"/>
</dbReference>
<dbReference type="InterPro" id="IPR029063">
    <property type="entry name" value="SAM-dependent_MTases_sf"/>
</dbReference>
<gene>
    <name evidence="3" type="ORF">PODANS_6_8560</name>
</gene>
<protein>
    <submittedName>
        <fullName evidence="3">Podospora anserina S mat+ genomic DNA chromosome 6, supercontig 4</fullName>
    </submittedName>
</protein>
<proteinExistence type="inferred from homology"/>
<reference evidence="5" key="3">
    <citation type="journal article" date="2014" name="Genetics">
        <title>Maintaining two mating types: Structure of the mating type locus and its role in heterokaryosis in Podospora anserina.</title>
        <authorList>
            <person name="Grognet P."/>
            <person name="Bidard F."/>
            <person name="Kuchly C."/>
            <person name="Tong L.C.H."/>
            <person name="Coppin E."/>
            <person name="Benkhali J.A."/>
            <person name="Couloux A."/>
            <person name="Wincker P."/>
            <person name="Debuchy R."/>
            <person name="Silar P."/>
        </authorList>
    </citation>
    <scope>GENOME REANNOTATION</scope>
    <source>
        <strain evidence="5">S / ATCC MYA-4624 / DSM 980 / FGSC 10383</strain>
    </source>
</reference>
<dbReference type="GeneID" id="11176393"/>
<dbReference type="Gene3D" id="3.40.50.150">
    <property type="entry name" value="Vaccinia Virus protein VP39"/>
    <property type="match status" value="1"/>
</dbReference>
<dbReference type="AlphaFoldDB" id="B2AN04"/>
<evidence type="ECO:0000256" key="1">
    <source>
        <dbReference type="ARBA" id="ARBA00038158"/>
    </source>
</evidence>
<evidence type="ECO:0000313" key="4">
    <source>
        <dbReference type="EMBL" id="CDP31341.1"/>
    </source>
</evidence>
<reference evidence="4" key="4">
    <citation type="submission" date="2015-04" db="EMBL/GenBank/DDBJ databases">
        <title>Maintaining two mating types: Structure of the mating type locus and its role in heterokaryosis in Podospora anserina.</title>
        <authorList>
            <person name="Grognet P."/>
            <person name="Bidard F."/>
            <person name="Kuchly C."/>
            <person name="Chan Ho Tong L."/>
            <person name="Coppin E."/>
            <person name="Ait Benkhali J."/>
            <person name="Couloux A."/>
            <person name="Wincker P."/>
            <person name="Debuchy R."/>
            <person name="Silar P."/>
        </authorList>
    </citation>
    <scope>NUCLEOTIDE SEQUENCE</scope>
</reference>
<name>B2AN04_PODAN</name>
<feature type="region of interest" description="Disordered" evidence="2">
    <location>
        <begin position="1"/>
        <end position="36"/>
    </location>
</feature>
<dbReference type="GO" id="GO:0008168">
    <property type="term" value="F:methyltransferase activity"/>
    <property type="evidence" value="ECO:0007669"/>
    <property type="project" value="TreeGrafter"/>
</dbReference>
<dbReference type="EMBL" id="CU633872">
    <property type="protein sequence ID" value="CAP65345.1"/>
    <property type="molecule type" value="Genomic_DNA"/>
</dbReference>
<reference evidence="3 5" key="1">
    <citation type="journal article" date="2008" name="Genome Biol.">
        <title>The genome sequence of the model ascomycete fungus Podospora anserina.</title>
        <authorList>
            <person name="Espagne E."/>
            <person name="Lespinet O."/>
            <person name="Malagnac F."/>
            <person name="Da Silva C."/>
            <person name="Jaillon O."/>
            <person name="Porcel B.M."/>
            <person name="Couloux A."/>
            <person name="Aury J.-M."/>
            <person name="Segurens B."/>
            <person name="Poulain J."/>
            <person name="Anthouard V."/>
            <person name="Grossetete S."/>
            <person name="Khalili H."/>
            <person name="Coppin E."/>
            <person name="Dequard-Chablat M."/>
            <person name="Picard M."/>
            <person name="Contamine V."/>
            <person name="Arnaise S."/>
            <person name="Bourdais A."/>
            <person name="Berteaux-Lecellier V."/>
            <person name="Gautheret D."/>
            <person name="de Vries R.P."/>
            <person name="Battaglia E."/>
            <person name="Coutinho P.M."/>
            <person name="Danchin E.G.J."/>
            <person name="Henrissat B."/>
            <person name="El Khoury R."/>
            <person name="Sainsard-Chanet A."/>
            <person name="Boivin A."/>
            <person name="Pinan-Lucarre B."/>
            <person name="Sellem C.H."/>
            <person name="Debuchy R."/>
            <person name="Wincker P."/>
            <person name="Weissenbach J."/>
            <person name="Silar P."/>
        </authorList>
    </citation>
    <scope>NUCLEOTIDE SEQUENCE [LARGE SCALE GENOMIC DNA]</scope>
    <source>
        <strain evidence="5">S / ATCC MYA-4624 / DSM 980 / FGSC 10383</strain>
        <strain evidence="3">S mat+</strain>
    </source>
</reference>
<organism evidence="3">
    <name type="scientific">Podospora anserina (strain S / ATCC MYA-4624 / DSM 980 / FGSC 10383)</name>
    <name type="common">Pleurage anserina</name>
    <dbReference type="NCBI Taxonomy" id="515849"/>
    <lineage>
        <taxon>Eukaryota</taxon>
        <taxon>Fungi</taxon>
        <taxon>Dikarya</taxon>
        <taxon>Ascomycota</taxon>
        <taxon>Pezizomycotina</taxon>
        <taxon>Sordariomycetes</taxon>
        <taxon>Sordariomycetidae</taxon>
        <taxon>Sordariales</taxon>
        <taxon>Podosporaceae</taxon>
        <taxon>Podospora</taxon>
        <taxon>Podospora anserina</taxon>
    </lineage>
</organism>
<keyword evidence="5" id="KW-1185">Reference proteome</keyword>
<dbReference type="KEGG" id="pan:PODANS72p046"/>
<dbReference type="EMBL" id="FO904941">
    <property type="protein sequence ID" value="CDP31341.1"/>
    <property type="molecule type" value="Genomic_DNA"/>
</dbReference>
<evidence type="ECO:0000313" key="5">
    <source>
        <dbReference type="Proteomes" id="UP000001197"/>
    </source>
</evidence>
<feature type="compositionally biased region" description="Basic and acidic residues" evidence="2">
    <location>
        <begin position="7"/>
        <end position="16"/>
    </location>
</feature>
<dbReference type="OrthoDB" id="2013972at2759"/>
<dbReference type="eggNOG" id="ENOG502RS7T">
    <property type="taxonomic scope" value="Eukaryota"/>
</dbReference>
<feature type="compositionally biased region" description="Acidic residues" evidence="2">
    <location>
        <begin position="23"/>
        <end position="32"/>
    </location>
</feature>
<dbReference type="SUPFAM" id="SSF53335">
    <property type="entry name" value="S-adenosyl-L-methionine-dependent methyltransferases"/>
    <property type="match status" value="1"/>
</dbReference>
<sequence>MPQTPPEDVRHQHEVELGPSDAHDEEGYDSGVDDASRRSSLTSLRSSIFEFYEENGRTYHSMSAGKYFMPNDASEVERLDLQHHLFRLTFDDQICLCPKKDGAKRVLDLGTGSGIWCIDYGKASGASFPRRKLTDWDGIADQHPEAEVIGVDLSPVQPDFIPPNCSFEIDDLEKEWTWSKKFDFIISRFMTGSFADNASIVKKVYDQLEPGGYFEAQDMALPIGCDDGTFTEDSGLWVWMSWLMKAMEAMHRPFSAAQNWKSMMEEAGFEDVVEYIYKWPINGWPRDPKYKRLGQWALYDMDQVMEAAILAPLTRAMGWSQEEVLLLAADARKVLRDPRVHAYWPIYVVYGRKPFSSKQKSSVDKTAA</sequence>
<evidence type="ECO:0000313" key="3">
    <source>
        <dbReference type="EMBL" id="CAP65345.1"/>
    </source>
</evidence>
<dbReference type="HOGENOM" id="CLU_010595_1_2_1"/>
<accession>B2AN04</accession>
<dbReference type="Proteomes" id="UP000001197">
    <property type="component" value="Chromosome 6"/>
</dbReference>
<dbReference type="CDD" id="cd02440">
    <property type="entry name" value="AdoMet_MTases"/>
    <property type="match status" value="1"/>
</dbReference>
<dbReference type="Pfam" id="PF13489">
    <property type="entry name" value="Methyltransf_23"/>
    <property type="match status" value="1"/>
</dbReference>
<comment type="similarity">
    <text evidence="1">Belongs to the methyltransferase superfamily. LaeA methyltransferase family.</text>
</comment>
<dbReference type="RefSeq" id="XP_003437261.1">
    <property type="nucleotide sequence ID" value="XM_003437213.1"/>
</dbReference>